<dbReference type="PROSITE" id="PS51061">
    <property type="entry name" value="R3H"/>
    <property type="match status" value="1"/>
</dbReference>
<feature type="compositionally biased region" description="Basic and acidic residues" evidence="1">
    <location>
        <begin position="139"/>
        <end position="152"/>
    </location>
</feature>
<dbReference type="PANTHER" id="PTHR35800:SF1">
    <property type="entry name" value="RNA-BINDING PROTEIN KHPB"/>
    <property type="match status" value="1"/>
</dbReference>
<dbReference type="Proteomes" id="UP000178659">
    <property type="component" value="Unassembled WGS sequence"/>
</dbReference>
<dbReference type="CDD" id="cd02414">
    <property type="entry name" value="KH-II_Jag"/>
    <property type="match status" value="1"/>
</dbReference>
<evidence type="ECO:0000313" key="3">
    <source>
        <dbReference type="EMBL" id="OGY14269.1"/>
    </source>
</evidence>
<evidence type="ECO:0000259" key="2">
    <source>
        <dbReference type="PROSITE" id="PS51061"/>
    </source>
</evidence>
<name>A0A1G1VFX3_9BACT</name>
<dbReference type="EMBL" id="MHCC01000001">
    <property type="protein sequence ID" value="OGY14269.1"/>
    <property type="molecule type" value="Genomic_DNA"/>
</dbReference>
<dbReference type="InterPro" id="IPR034079">
    <property type="entry name" value="R3H_KhpB"/>
</dbReference>
<dbReference type="Pfam" id="PF01424">
    <property type="entry name" value="R3H"/>
    <property type="match status" value="1"/>
</dbReference>
<sequence length="152" mass="16960">MAKEEFVNITKEVVEQLLSLMGIEAKISVSEEEENILVNIETEDTGILIGKHGETLEALQFILGVVLQKRTGEWKRVAVDTGGYRDKQSESLQRLATETAAKVKESGQPHSLFDLSPNQRRIVHTILSDDPGVVTESEGEGRERHLVVKPRE</sequence>
<dbReference type="Gene3D" id="3.30.300.20">
    <property type="match status" value="1"/>
</dbReference>
<dbReference type="InterPro" id="IPR001374">
    <property type="entry name" value="R3H_dom"/>
</dbReference>
<feature type="domain" description="R3H" evidence="2">
    <location>
        <begin position="86"/>
        <end position="152"/>
    </location>
</feature>
<accession>A0A1G1VFX3</accession>
<comment type="caution">
    <text evidence="3">The sequence shown here is derived from an EMBL/GenBank/DDBJ whole genome shotgun (WGS) entry which is preliminary data.</text>
</comment>
<protein>
    <recommendedName>
        <fullName evidence="2">R3H domain-containing protein</fullName>
    </recommendedName>
</protein>
<dbReference type="InterPro" id="IPR039247">
    <property type="entry name" value="KhpB"/>
</dbReference>
<evidence type="ECO:0000313" key="4">
    <source>
        <dbReference type="Proteomes" id="UP000178659"/>
    </source>
</evidence>
<gene>
    <name evidence="3" type="ORF">A3A77_02230</name>
</gene>
<proteinExistence type="predicted"/>
<dbReference type="Pfam" id="PF13083">
    <property type="entry name" value="KH_KhpA-B"/>
    <property type="match status" value="1"/>
</dbReference>
<organism evidence="3 4">
    <name type="scientific">Candidatus Blackburnbacteria bacterium RIFCSPLOWO2_01_FULL_40_20</name>
    <dbReference type="NCBI Taxonomy" id="1797519"/>
    <lineage>
        <taxon>Bacteria</taxon>
        <taxon>Candidatus Blackburniibacteriota</taxon>
    </lineage>
</organism>
<dbReference type="CDD" id="cd02644">
    <property type="entry name" value="R3H_jag"/>
    <property type="match status" value="1"/>
</dbReference>
<dbReference type="SMART" id="SM00393">
    <property type="entry name" value="R3H"/>
    <property type="match status" value="1"/>
</dbReference>
<dbReference type="InterPro" id="IPR038008">
    <property type="entry name" value="Jag_KH"/>
</dbReference>
<dbReference type="Gene3D" id="3.30.1370.50">
    <property type="entry name" value="R3H-like domain"/>
    <property type="match status" value="1"/>
</dbReference>
<dbReference type="GO" id="GO:0003723">
    <property type="term" value="F:RNA binding"/>
    <property type="evidence" value="ECO:0007669"/>
    <property type="project" value="InterPro"/>
</dbReference>
<dbReference type="SUPFAM" id="SSF82708">
    <property type="entry name" value="R3H domain"/>
    <property type="match status" value="1"/>
</dbReference>
<dbReference type="InterPro" id="IPR036867">
    <property type="entry name" value="R3H_dom_sf"/>
</dbReference>
<dbReference type="AlphaFoldDB" id="A0A1G1VFX3"/>
<dbReference type="InterPro" id="IPR015946">
    <property type="entry name" value="KH_dom-like_a/b"/>
</dbReference>
<reference evidence="3 4" key="1">
    <citation type="journal article" date="2016" name="Nat. Commun.">
        <title>Thousands of microbial genomes shed light on interconnected biogeochemical processes in an aquifer system.</title>
        <authorList>
            <person name="Anantharaman K."/>
            <person name="Brown C.T."/>
            <person name="Hug L.A."/>
            <person name="Sharon I."/>
            <person name="Castelle C.J."/>
            <person name="Probst A.J."/>
            <person name="Thomas B.C."/>
            <person name="Singh A."/>
            <person name="Wilkins M.J."/>
            <person name="Karaoz U."/>
            <person name="Brodie E.L."/>
            <person name="Williams K.H."/>
            <person name="Hubbard S.S."/>
            <person name="Banfield J.F."/>
        </authorList>
    </citation>
    <scope>NUCLEOTIDE SEQUENCE [LARGE SCALE GENOMIC DNA]</scope>
</reference>
<feature type="region of interest" description="Disordered" evidence="1">
    <location>
        <begin position="131"/>
        <end position="152"/>
    </location>
</feature>
<dbReference type="PANTHER" id="PTHR35800">
    <property type="entry name" value="PROTEIN JAG"/>
    <property type="match status" value="1"/>
</dbReference>
<evidence type="ECO:0000256" key="1">
    <source>
        <dbReference type="SAM" id="MobiDB-lite"/>
    </source>
</evidence>